<keyword evidence="1" id="KW-0812">Transmembrane</keyword>
<keyword evidence="1" id="KW-1133">Transmembrane helix</keyword>
<sequence length="111" mass="12869">MILGKKKRKVIEEADDIKFLVQKNSLTPTTSRPRVISPAEHLIFVHRTNPVLKRGWDRYWGRQCILGTFSKVPAHRSINNVSRTQKLLFVSVGTVVKFIFLTINPLHYPHH</sequence>
<accession>A0AAV4U087</accession>
<dbReference type="Proteomes" id="UP001054945">
    <property type="component" value="Unassembled WGS sequence"/>
</dbReference>
<protein>
    <submittedName>
        <fullName evidence="2">Uncharacterized protein</fullName>
    </submittedName>
</protein>
<evidence type="ECO:0000256" key="1">
    <source>
        <dbReference type="SAM" id="Phobius"/>
    </source>
</evidence>
<reference evidence="2 3" key="1">
    <citation type="submission" date="2021-06" db="EMBL/GenBank/DDBJ databases">
        <title>Caerostris extrusa draft genome.</title>
        <authorList>
            <person name="Kono N."/>
            <person name="Arakawa K."/>
        </authorList>
    </citation>
    <scope>NUCLEOTIDE SEQUENCE [LARGE SCALE GENOMIC DNA]</scope>
</reference>
<keyword evidence="3" id="KW-1185">Reference proteome</keyword>
<feature type="transmembrane region" description="Helical" evidence="1">
    <location>
        <begin position="87"/>
        <end position="108"/>
    </location>
</feature>
<dbReference type="EMBL" id="BPLR01012075">
    <property type="protein sequence ID" value="GIY51163.1"/>
    <property type="molecule type" value="Genomic_DNA"/>
</dbReference>
<name>A0AAV4U087_CAEEX</name>
<organism evidence="2 3">
    <name type="scientific">Caerostris extrusa</name>
    <name type="common">Bark spider</name>
    <name type="synonym">Caerostris bankana</name>
    <dbReference type="NCBI Taxonomy" id="172846"/>
    <lineage>
        <taxon>Eukaryota</taxon>
        <taxon>Metazoa</taxon>
        <taxon>Ecdysozoa</taxon>
        <taxon>Arthropoda</taxon>
        <taxon>Chelicerata</taxon>
        <taxon>Arachnida</taxon>
        <taxon>Araneae</taxon>
        <taxon>Araneomorphae</taxon>
        <taxon>Entelegynae</taxon>
        <taxon>Araneoidea</taxon>
        <taxon>Araneidae</taxon>
        <taxon>Caerostris</taxon>
    </lineage>
</organism>
<dbReference type="AlphaFoldDB" id="A0AAV4U087"/>
<gene>
    <name evidence="2" type="ORF">CEXT_58571</name>
</gene>
<evidence type="ECO:0000313" key="2">
    <source>
        <dbReference type="EMBL" id="GIY51163.1"/>
    </source>
</evidence>
<evidence type="ECO:0000313" key="3">
    <source>
        <dbReference type="Proteomes" id="UP001054945"/>
    </source>
</evidence>
<comment type="caution">
    <text evidence="2">The sequence shown here is derived from an EMBL/GenBank/DDBJ whole genome shotgun (WGS) entry which is preliminary data.</text>
</comment>
<keyword evidence="1" id="KW-0472">Membrane</keyword>
<proteinExistence type="predicted"/>